<reference evidence="4" key="1">
    <citation type="submission" date="2025-08" db="UniProtKB">
        <authorList>
            <consortium name="Ensembl"/>
        </authorList>
    </citation>
    <scope>IDENTIFICATION</scope>
</reference>
<evidence type="ECO:0000313" key="4">
    <source>
        <dbReference type="Ensembl" id="ENSSGRP00000083467.1"/>
    </source>
</evidence>
<gene>
    <name evidence="4" type="primary">grtp1b</name>
</gene>
<dbReference type="Pfam" id="PF00566">
    <property type="entry name" value="RabGAP-TBC"/>
    <property type="match status" value="1"/>
</dbReference>
<evidence type="ECO:0000256" key="1">
    <source>
        <dbReference type="ARBA" id="ARBA00022468"/>
    </source>
</evidence>
<dbReference type="GO" id="GO:0005096">
    <property type="term" value="F:GTPase activator activity"/>
    <property type="evidence" value="ECO:0007669"/>
    <property type="project" value="UniProtKB-KW"/>
</dbReference>
<sequence length="204" mass="23643">MIKARNVPPVQTATTARVFKCVSRDQYGFERAEDFNYESYEDFMSKHLAVVTRRSKKWSKLLQGTVNVEKNIKVKRYVRKGVPCEHRTQIWMAASGAQDQLDRNPGYYHSLLKAEHDPKIEEVIRADMHRTFPDNIQFRASSQPCLQKALFNVLLAYGHHNKDVGYCQVLLSCTHVSLQQQFLNSGRRVGITLLLPKTLLYTKW</sequence>
<dbReference type="OMA" id="NSAVECT"/>
<dbReference type="InterPro" id="IPR000195">
    <property type="entry name" value="Rab-GAP-TBC_dom"/>
</dbReference>
<evidence type="ECO:0000259" key="3">
    <source>
        <dbReference type="PROSITE" id="PS50086"/>
    </source>
</evidence>
<dbReference type="Gene3D" id="1.10.8.270">
    <property type="entry name" value="putative rabgap domain of human tbc1 domain family member 14 like domains"/>
    <property type="match status" value="1"/>
</dbReference>
<dbReference type="PROSITE" id="PS50086">
    <property type="entry name" value="TBC_RABGAP"/>
    <property type="match status" value="1"/>
</dbReference>
<dbReference type="InterPro" id="IPR035969">
    <property type="entry name" value="Rab-GAP_TBC_sf"/>
</dbReference>
<dbReference type="SUPFAM" id="SSF47923">
    <property type="entry name" value="Ypt/Rab-GAP domain of gyp1p"/>
    <property type="match status" value="1"/>
</dbReference>
<evidence type="ECO:0000313" key="5">
    <source>
        <dbReference type="Proteomes" id="UP000472262"/>
    </source>
</evidence>
<dbReference type="Proteomes" id="UP000472262">
    <property type="component" value="Unassembled WGS sequence"/>
</dbReference>
<keyword evidence="5" id="KW-1185">Reference proteome</keyword>
<name>A0A672R4M5_SINGR</name>
<dbReference type="AlphaFoldDB" id="A0A672R4M5"/>
<keyword evidence="1" id="KW-0343">GTPase activation</keyword>
<evidence type="ECO:0000256" key="2">
    <source>
        <dbReference type="ARBA" id="ARBA00043879"/>
    </source>
</evidence>
<dbReference type="GO" id="GO:0031267">
    <property type="term" value="F:small GTPase binding"/>
    <property type="evidence" value="ECO:0007669"/>
    <property type="project" value="TreeGrafter"/>
</dbReference>
<dbReference type="PANTHER" id="PTHR47219">
    <property type="entry name" value="RAB GTPASE-ACTIVATING PROTEIN 1-LIKE"/>
    <property type="match status" value="1"/>
</dbReference>
<reference evidence="4" key="2">
    <citation type="submission" date="2025-09" db="UniProtKB">
        <authorList>
            <consortium name="Ensembl"/>
        </authorList>
    </citation>
    <scope>IDENTIFICATION</scope>
</reference>
<comment type="function">
    <text evidence="2">May act as a GTPase-activating protein for Rab family protein(s).</text>
</comment>
<feature type="domain" description="Rab-GAP TBC" evidence="3">
    <location>
        <begin position="81"/>
        <end position="204"/>
    </location>
</feature>
<dbReference type="InParanoid" id="A0A672R4M5"/>
<organism evidence="4 5">
    <name type="scientific">Sinocyclocheilus grahami</name>
    <name type="common">Dianchi golden-line fish</name>
    <name type="synonym">Barbus grahami</name>
    <dbReference type="NCBI Taxonomy" id="75366"/>
    <lineage>
        <taxon>Eukaryota</taxon>
        <taxon>Metazoa</taxon>
        <taxon>Chordata</taxon>
        <taxon>Craniata</taxon>
        <taxon>Vertebrata</taxon>
        <taxon>Euteleostomi</taxon>
        <taxon>Actinopterygii</taxon>
        <taxon>Neopterygii</taxon>
        <taxon>Teleostei</taxon>
        <taxon>Ostariophysi</taxon>
        <taxon>Cypriniformes</taxon>
        <taxon>Cyprinidae</taxon>
        <taxon>Cyprininae</taxon>
        <taxon>Sinocyclocheilus</taxon>
    </lineage>
</organism>
<protein>
    <submittedName>
        <fullName evidence="4">Growth hormone-regulated TBC protein 1-A-like</fullName>
    </submittedName>
</protein>
<proteinExistence type="predicted"/>
<dbReference type="InterPro" id="IPR050302">
    <property type="entry name" value="Rab_GAP_TBC_domain"/>
</dbReference>
<accession>A0A672R4M5</accession>
<dbReference type="Ensembl" id="ENSSGRT00000088896.1">
    <property type="protein sequence ID" value="ENSSGRP00000083467.1"/>
    <property type="gene ID" value="ENSSGRG00000042166.1"/>
</dbReference>
<dbReference type="PANTHER" id="PTHR47219:SF10">
    <property type="entry name" value="GROWTH HORMONE-REGULATED TBC PROTEIN 1"/>
    <property type="match status" value="1"/>
</dbReference>